<evidence type="ECO:0000256" key="4">
    <source>
        <dbReference type="ARBA" id="ARBA00022516"/>
    </source>
</evidence>
<accession>A0A915ARW9</accession>
<feature type="domain" description="PLD phosphodiesterase" evidence="12">
    <location>
        <begin position="131"/>
        <end position="157"/>
    </location>
</feature>
<dbReference type="PIRSF" id="PIRSF000850">
    <property type="entry name" value="Phospholipase_D_PSS"/>
    <property type="match status" value="1"/>
</dbReference>
<protein>
    <recommendedName>
        <fullName evidence="11">CDP-diacylglycerol--glycerol-3-phosphate 3-phosphatidyltransferase</fullName>
        <ecNumber evidence="11">2.7.8.5</ecNumber>
    </recommendedName>
</protein>
<sequence>MDRIEHILGGLRSIVTNADCVKIIETPQKFYETLIKLTRDANERIILSTLYLGNGILERKLINELEASLIRLPQLRMNILVDYLRGTREGEEKSSIALLKRLTPRAAVHLFHTPHLRGLLKRFLPERTNEIVGLQHMKLYIFDDNVLITGANLSASYFTCRQDRYVLIEGNRQLADFFERLVDAVSSCSYILRSDGSIEIDPRCEVHPYREKLHDYVSLIRARVLNVLDSLPPAKPFPLDGASDSDTRVYPLVQMGMFSLNQENDFLIRLFSSQDNSSTITLTSGYFNFTDDYGCLISKRGKYTMDILFASPQANGFYNGSGLSGYIPSLYVAVSELFFRTMRSEVRMFEYIRPGWTYHAKGLWIESRKSPLSATLVGSSNYGYRSVHRDLEAQLLIVTSNEHLKNRLKSEHNRLMEWSSIVELSTFLRPDHAVPRWMQWYSSKGLSLDVSSWMQ</sequence>
<dbReference type="PROSITE" id="PS50035">
    <property type="entry name" value="PLD"/>
    <property type="match status" value="1"/>
</dbReference>
<dbReference type="GO" id="GO:0008444">
    <property type="term" value="F:CDP-diacylglycerol-glycerol-3-phosphate 3-phosphatidyltransferase activity"/>
    <property type="evidence" value="ECO:0007669"/>
    <property type="project" value="UniProtKB-EC"/>
</dbReference>
<dbReference type="GO" id="GO:0032049">
    <property type="term" value="P:cardiolipin biosynthetic process"/>
    <property type="evidence" value="ECO:0007669"/>
    <property type="project" value="InterPro"/>
</dbReference>
<keyword evidence="5 11" id="KW-0808">Transferase</keyword>
<comment type="subcellular location">
    <subcellularLocation>
        <location evidence="11">Mitochondrion</location>
    </subcellularLocation>
</comment>
<keyword evidence="11" id="KW-0547">Nucleotide-binding</keyword>
<reference evidence="14" key="1">
    <citation type="submission" date="2022-11" db="UniProtKB">
        <authorList>
            <consortium name="WormBaseParasite"/>
        </authorList>
    </citation>
    <scope>IDENTIFICATION</scope>
</reference>
<evidence type="ECO:0000256" key="7">
    <source>
        <dbReference type="ARBA" id="ARBA00023098"/>
    </source>
</evidence>
<dbReference type="GO" id="GO:0005524">
    <property type="term" value="F:ATP binding"/>
    <property type="evidence" value="ECO:0007669"/>
    <property type="project" value="UniProtKB-KW"/>
</dbReference>
<dbReference type="Gene3D" id="3.30.870.10">
    <property type="entry name" value="Endonuclease Chain A"/>
    <property type="match status" value="2"/>
</dbReference>
<keyword evidence="11" id="KW-0067">ATP-binding</keyword>
<evidence type="ECO:0000313" key="14">
    <source>
        <dbReference type="WBParaSite" id="PgR013_g131_t03"/>
    </source>
</evidence>
<evidence type="ECO:0000256" key="6">
    <source>
        <dbReference type="ARBA" id="ARBA00022737"/>
    </source>
</evidence>
<evidence type="ECO:0000256" key="2">
    <source>
        <dbReference type="ARBA" id="ARBA00005042"/>
    </source>
</evidence>
<dbReference type="CDD" id="cd09135">
    <property type="entry name" value="PLDc_PGS1_euk_1"/>
    <property type="match status" value="1"/>
</dbReference>
<keyword evidence="8 11" id="KW-0594">Phospholipid biosynthesis</keyword>
<evidence type="ECO:0000256" key="8">
    <source>
        <dbReference type="ARBA" id="ARBA00023209"/>
    </source>
</evidence>
<dbReference type="SUPFAM" id="SSF56024">
    <property type="entry name" value="Phospholipase D/nuclease"/>
    <property type="match status" value="2"/>
</dbReference>
<dbReference type="PANTHER" id="PTHR12586">
    <property type="entry name" value="CDP-DIACYLGLYCEROL--SERINE O-PHOSPHATIDYLTRANSFERASE"/>
    <property type="match status" value="1"/>
</dbReference>
<evidence type="ECO:0000256" key="5">
    <source>
        <dbReference type="ARBA" id="ARBA00022679"/>
    </source>
</evidence>
<dbReference type="AlphaFoldDB" id="A0A915ARW9"/>
<dbReference type="InterPro" id="IPR016270">
    <property type="entry name" value="PGS1"/>
</dbReference>
<comment type="pathway">
    <text evidence="2 11">Phospholipid metabolism; phosphatidylglycerol biosynthesis; phosphatidylglycerol from CDP-diacylglycerol: step 1/2.</text>
</comment>
<evidence type="ECO:0000256" key="9">
    <source>
        <dbReference type="ARBA" id="ARBA00023264"/>
    </source>
</evidence>
<comment type="similarity">
    <text evidence="3 11">Belongs to the CDP-alcohol phosphatidyltransferase class-II family.</text>
</comment>
<dbReference type="PANTHER" id="PTHR12586:SF1">
    <property type="entry name" value="CDP-DIACYLGLYCEROL--GLYCEROL-3-PHOSPHATE 3-PHOSPHATIDYLTRANSFERASE, MITOCHONDRIAL"/>
    <property type="match status" value="1"/>
</dbReference>
<keyword evidence="7 11" id="KW-0443">Lipid metabolism</keyword>
<dbReference type="CDD" id="cd09137">
    <property type="entry name" value="PLDc_PGS1_euk_2"/>
    <property type="match status" value="1"/>
</dbReference>
<keyword evidence="11" id="KW-0496">Mitochondrion</keyword>
<comment type="function">
    <text evidence="1 11">Functions in the biosynthesis of the anionic phospholipids phosphatidylglycerol and cardiolipin.</text>
</comment>
<dbReference type="Proteomes" id="UP000887569">
    <property type="component" value="Unplaced"/>
</dbReference>
<name>A0A915ARW9_PARUN</name>
<evidence type="ECO:0000256" key="1">
    <source>
        <dbReference type="ARBA" id="ARBA00003537"/>
    </source>
</evidence>
<dbReference type="InterPro" id="IPR001736">
    <property type="entry name" value="PLipase_D/transphosphatidylase"/>
</dbReference>
<evidence type="ECO:0000256" key="11">
    <source>
        <dbReference type="RuleBase" id="RU365024"/>
    </source>
</evidence>
<organism evidence="13 14">
    <name type="scientific">Parascaris univalens</name>
    <name type="common">Nematode worm</name>
    <dbReference type="NCBI Taxonomy" id="6257"/>
    <lineage>
        <taxon>Eukaryota</taxon>
        <taxon>Metazoa</taxon>
        <taxon>Ecdysozoa</taxon>
        <taxon>Nematoda</taxon>
        <taxon>Chromadorea</taxon>
        <taxon>Rhabditida</taxon>
        <taxon>Spirurina</taxon>
        <taxon>Ascaridomorpha</taxon>
        <taxon>Ascaridoidea</taxon>
        <taxon>Ascarididae</taxon>
        <taxon>Parascaris</taxon>
    </lineage>
</organism>
<proteinExistence type="inferred from homology"/>
<keyword evidence="6" id="KW-0677">Repeat</keyword>
<dbReference type="SMART" id="SM00155">
    <property type="entry name" value="PLDc"/>
    <property type="match status" value="2"/>
</dbReference>
<comment type="catalytic activity">
    <reaction evidence="10 11">
        <text>a CDP-1,2-diacyl-sn-glycerol + sn-glycerol 3-phosphate = a 1,2-diacyl-sn-glycero-3-phospho-(1'-sn-glycero-3'-phosphate) + CMP + H(+)</text>
        <dbReference type="Rhea" id="RHEA:12593"/>
        <dbReference type="ChEBI" id="CHEBI:15378"/>
        <dbReference type="ChEBI" id="CHEBI:57597"/>
        <dbReference type="ChEBI" id="CHEBI:58332"/>
        <dbReference type="ChEBI" id="CHEBI:60110"/>
        <dbReference type="ChEBI" id="CHEBI:60377"/>
        <dbReference type="EC" id="2.7.8.5"/>
    </reaction>
</comment>
<dbReference type="GO" id="GO:0005739">
    <property type="term" value="C:mitochondrion"/>
    <property type="evidence" value="ECO:0007669"/>
    <property type="project" value="UniProtKB-SubCell"/>
</dbReference>
<keyword evidence="13" id="KW-1185">Reference proteome</keyword>
<dbReference type="EC" id="2.7.8.5" evidence="11"/>
<evidence type="ECO:0000256" key="10">
    <source>
        <dbReference type="ARBA" id="ARBA00048586"/>
    </source>
</evidence>
<keyword evidence="9 11" id="KW-1208">Phospholipid metabolism</keyword>
<evidence type="ECO:0000256" key="3">
    <source>
        <dbReference type="ARBA" id="ARBA00010682"/>
    </source>
</evidence>
<evidence type="ECO:0000313" key="13">
    <source>
        <dbReference type="Proteomes" id="UP000887569"/>
    </source>
</evidence>
<dbReference type="WBParaSite" id="PgR013_g131_t03">
    <property type="protein sequence ID" value="PgR013_g131_t03"/>
    <property type="gene ID" value="PgR013_g131"/>
</dbReference>
<evidence type="ECO:0000259" key="12">
    <source>
        <dbReference type="PROSITE" id="PS50035"/>
    </source>
</evidence>
<keyword evidence="4 11" id="KW-0444">Lipid biosynthesis</keyword>